<proteinExistence type="predicted"/>
<sequence length="169" mass="18624">MLNALGRGWTAVATLTEAGDERSGAAFGGRLPSTDPPRPTGRWTTMKPGSEEETMIARNNNGQRRLVVSLTVSALAAALLLTSQPAAASQHFGMLCDHTRGQFELQFDHRPGGGMDAFPICTYPGGDFWIGDRHRNQVLWNYGLTTSANPLSILMEQRQRSIARYRHRQ</sequence>
<dbReference type="Proteomes" id="UP000005289">
    <property type="component" value="Chromosome"/>
</dbReference>
<feature type="region of interest" description="Disordered" evidence="1">
    <location>
        <begin position="21"/>
        <end position="44"/>
    </location>
</feature>
<dbReference type="HOGENOM" id="CLU_1577787_0_0_6"/>
<dbReference type="KEGG" id="tti:THITH_11155"/>
<protein>
    <submittedName>
        <fullName evidence="2">Uncharacterized protein</fullName>
    </submittedName>
</protein>
<dbReference type="EMBL" id="CP007029">
    <property type="protein sequence ID" value="AHF00170.1"/>
    <property type="molecule type" value="Genomic_DNA"/>
</dbReference>
<evidence type="ECO:0000313" key="3">
    <source>
        <dbReference type="Proteomes" id="UP000005289"/>
    </source>
</evidence>
<reference evidence="2 3" key="1">
    <citation type="submission" date="2013-12" db="EMBL/GenBank/DDBJ databases">
        <authorList>
            <consortium name="DOE Joint Genome Institute"/>
            <person name="Muyzer G."/>
            <person name="Huntemann M."/>
            <person name="Han J."/>
            <person name="Chen A."/>
            <person name="Kyrpides N."/>
            <person name="Mavromatis K."/>
            <person name="Markowitz V."/>
            <person name="Palaniappan K."/>
            <person name="Ivanova N."/>
            <person name="Schaumberg A."/>
            <person name="Pati A."/>
            <person name="Liolios K."/>
            <person name="Nordberg H.P."/>
            <person name="Cantor M.N."/>
            <person name="Hua S.X."/>
            <person name="Woyke T."/>
        </authorList>
    </citation>
    <scope>NUCLEOTIDE SEQUENCE [LARGE SCALE GENOMIC DNA]</scope>
    <source>
        <strain evidence="2 3">ARh 1</strain>
    </source>
</reference>
<organism evidence="2 3">
    <name type="scientific">Thioalkalivibrio paradoxus ARh 1</name>
    <dbReference type="NCBI Taxonomy" id="713585"/>
    <lineage>
        <taxon>Bacteria</taxon>
        <taxon>Pseudomonadati</taxon>
        <taxon>Pseudomonadota</taxon>
        <taxon>Gammaproteobacteria</taxon>
        <taxon>Chromatiales</taxon>
        <taxon>Ectothiorhodospiraceae</taxon>
        <taxon>Thioalkalivibrio</taxon>
    </lineage>
</organism>
<evidence type="ECO:0000256" key="1">
    <source>
        <dbReference type="SAM" id="MobiDB-lite"/>
    </source>
</evidence>
<gene>
    <name evidence="2" type="ORF">THITH_11155</name>
</gene>
<dbReference type="AlphaFoldDB" id="W0DNM9"/>
<keyword evidence="3" id="KW-1185">Reference proteome</keyword>
<accession>W0DNM9</accession>
<evidence type="ECO:0000313" key="2">
    <source>
        <dbReference type="EMBL" id="AHF00170.1"/>
    </source>
</evidence>
<name>W0DNM9_9GAMM</name>